<feature type="region of interest" description="Disordered" evidence="1">
    <location>
        <begin position="17"/>
        <end position="74"/>
    </location>
</feature>
<dbReference type="InterPro" id="IPR011333">
    <property type="entry name" value="SKP1/BTB/POZ_sf"/>
</dbReference>
<proteinExistence type="predicted"/>
<organism evidence="2 3">
    <name type="scientific">Mytilus coruscus</name>
    <name type="common">Sea mussel</name>
    <dbReference type="NCBI Taxonomy" id="42192"/>
    <lineage>
        <taxon>Eukaryota</taxon>
        <taxon>Metazoa</taxon>
        <taxon>Spiralia</taxon>
        <taxon>Lophotrochozoa</taxon>
        <taxon>Mollusca</taxon>
        <taxon>Bivalvia</taxon>
        <taxon>Autobranchia</taxon>
        <taxon>Pteriomorphia</taxon>
        <taxon>Mytilida</taxon>
        <taxon>Mytiloidea</taxon>
        <taxon>Mytilidae</taxon>
        <taxon>Mytilinae</taxon>
        <taxon>Mytilus</taxon>
    </lineage>
</organism>
<dbReference type="EMBL" id="CACVKT020009726">
    <property type="protein sequence ID" value="CAC5423145.1"/>
    <property type="molecule type" value="Genomic_DNA"/>
</dbReference>
<dbReference type="Proteomes" id="UP000507470">
    <property type="component" value="Unassembled WGS sequence"/>
</dbReference>
<evidence type="ECO:0000256" key="1">
    <source>
        <dbReference type="SAM" id="MobiDB-lite"/>
    </source>
</evidence>
<sequence>MRILSKVEEVELHVSEKEVNTLEKVDKSVNSSSSSSSSSRSSSLSTPVNKTSTQANKPKVKSEKAENLEVGEHVGNEIDPLRTLGFSTRTELMETFLQSLQDKQEDTLNLKVGGIKVETSKRADPSYVFALMLQPLSSLRLSSNVYFFDRDPEIRTNLR</sequence>
<feature type="compositionally biased region" description="Polar residues" evidence="1">
    <location>
        <begin position="46"/>
        <end position="56"/>
    </location>
</feature>
<name>A0A6J8EUG9_MYTCO</name>
<reference evidence="2 3" key="1">
    <citation type="submission" date="2020-06" db="EMBL/GenBank/DDBJ databases">
        <authorList>
            <person name="Li R."/>
            <person name="Bekaert M."/>
        </authorList>
    </citation>
    <scope>NUCLEOTIDE SEQUENCE [LARGE SCALE GENOMIC DNA]</scope>
    <source>
        <strain evidence="3">wild</strain>
    </source>
</reference>
<protein>
    <submittedName>
        <fullName evidence="2">Uncharacterized protein</fullName>
    </submittedName>
</protein>
<feature type="compositionally biased region" description="Basic and acidic residues" evidence="1">
    <location>
        <begin position="17"/>
        <end position="27"/>
    </location>
</feature>
<keyword evidence="3" id="KW-1185">Reference proteome</keyword>
<feature type="compositionally biased region" description="Low complexity" evidence="1">
    <location>
        <begin position="28"/>
        <end position="45"/>
    </location>
</feature>
<accession>A0A6J8EUG9</accession>
<dbReference type="Gene3D" id="3.30.710.10">
    <property type="entry name" value="Potassium Channel Kv1.1, Chain A"/>
    <property type="match status" value="1"/>
</dbReference>
<gene>
    <name evidence="2" type="ORF">MCOR_55145</name>
</gene>
<dbReference type="AlphaFoldDB" id="A0A6J8EUG9"/>
<feature type="compositionally biased region" description="Basic and acidic residues" evidence="1">
    <location>
        <begin position="60"/>
        <end position="74"/>
    </location>
</feature>
<evidence type="ECO:0000313" key="2">
    <source>
        <dbReference type="EMBL" id="CAC5423145.1"/>
    </source>
</evidence>
<evidence type="ECO:0000313" key="3">
    <source>
        <dbReference type="Proteomes" id="UP000507470"/>
    </source>
</evidence>